<dbReference type="Proteomes" id="UP000008694">
    <property type="component" value="Unassembled WGS sequence"/>
</dbReference>
<evidence type="ECO:0000259" key="3">
    <source>
        <dbReference type="PROSITE" id="PS50089"/>
    </source>
</evidence>
<evidence type="ECO:0000256" key="2">
    <source>
        <dbReference type="SAM" id="MobiDB-lite"/>
    </source>
</evidence>
<dbReference type="Gene3D" id="3.30.40.10">
    <property type="entry name" value="Zinc/RING finger domain, C3HC4 (zinc finger)"/>
    <property type="match status" value="1"/>
</dbReference>
<keyword evidence="1" id="KW-0862">Zinc</keyword>
<dbReference type="InterPro" id="IPR013083">
    <property type="entry name" value="Znf_RING/FYVE/PHD"/>
</dbReference>
<dbReference type="PANTHER" id="PTHR46798:SF17">
    <property type="entry name" value="RING_U-BOX SUPERFAMILY PROTEIN"/>
    <property type="match status" value="1"/>
</dbReference>
<protein>
    <submittedName>
        <fullName evidence="4">Predicted protein</fullName>
    </submittedName>
</protein>
<dbReference type="PROSITE" id="PS50089">
    <property type="entry name" value="ZF_RING_2"/>
    <property type="match status" value="1"/>
</dbReference>
<organism evidence="5">
    <name type="scientific">Arabidopsis lyrata subsp. lyrata</name>
    <name type="common">Lyre-leaved rock-cress</name>
    <dbReference type="NCBI Taxonomy" id="81972"/>
    <lineage>
        <taxon>Eukaryota</taxon>
        <taxon>Viridiplantae</taxon>
        <taxon>Streptophyta</taxon>
        <taxon>Embryophyta</taxon>
        <taxon>Tracheophyta</taxon>
        <taxon>Spermatophyta</taxon>
        <taxon>Magnoliopsida</taxon>
        <taxon>eudicotyledons</taxon>
        <taxon>Gunneridae</taxon>
        <taxon>Pentapetalae</taxon>
        <taxon>rosids</taxon>
        <taxon>malvids</taxon>
        <taxon>Brassicales</taxon>
        <taxon>Brassicaceae</taxon>
        <taxon>Camelineae</taxon>
        <taxon>Arabidopsis</taxon>
    </lineage>
</organism>
<keyword evidence="1" id="KW-0863">Zinc-finger</keyword>
<gene>
    <name evidence="4" type="ORF">ARALYDRAFT_658928</name>
</gene>
<dbReference type="InterPro" id="IPR044274">
    <property type="entry name" value="RFI2"/>
</dbReference>
<evidence type="ECO:0000256" key="1">
    <source>
        <dbReference type="PROSITE-ProRule" id="PRU00175"/>
    </source>
</evidence>
<dbReference type="InterPro" id="IPR001841">
    <property type="entry name" value="Znf_RING"/>
</dbReference>
<accession>D7MHC2</accession>
<dbReference type="Gramene" id="Al_scaffold_0007_2983">
    <property type="protein sequence ID" value="Al_scaffold_0007_2983"/>
    <property type="gene ID" value="Al_scaffold_0007_2983"/>
</dbReference>
<dbReference type="GO" id="GO:0008270">
    <property type="term" value="F:zinc ion binding"/>
    <property type="evidence" value="ECO:0007669"/>
    <property type="project" value="UniProtKB-KW"/>
</dbReference>
<reference evidence="5" key="1">
    <citation type="journal article" date="2011" name="Nat. Genet.">
        <title>The Arabidopsis lyrata genome sequence and the basis of rapid genome size change.</title>
        <authorList>
            <person name="Hu T.T."/>
            <person name="Pattyn P."/>
            <person name="Bakker E.G."/>
            <person name="Cao J."/>
            <person name="Cheng J.-F."/>
            <person name="Clark R.M."/>
            <person name="Fahlgren N."/>
            <person name="Fawcett J.A."/>
            <person name="Grimwood J."/>
            <person name="Gundlach H."/>
            <person name="Haberer G."/>
            <person name="Hollister J.D."/>
            <person name="Ossowski S."/>
            <person name="Ottilar R.P."/>
            <person name="Salamov A.A."/>
            <person name="Schneeberger K."/>
            <person name="Spannagl M."/>
            <person name="Wang X."/>
            <person name="Yang L."/>
            <person name="Nasrallah M.E."/>
            <person name="Bergelson J."/>
            <person name="Carrington J.C."/>
            <person name="Gaut B.S."/>
            <person name="Schmutz J."/>
            <person name="Mayer K.F.X."/>
            <person name="Van de Peer Y."/>
            <person name="Grigoriev I.V."/>
            <person name="Nordborg M."/>
            <person name="Weigel D."/>
            <person name="Guo Y.-L."/>
        </authorList>
    </citation>
    <scope>NUCLEOTIDE SEQUENCE [LARGE SCALE GENOMIC DNA]</scope>
    <source>
        <strain evidence="5">cv. MN47</strain>
    </source>
</reference>
<feature type="region of interest" description="Disordered" evidence="2">
    <location>
        <begin position="187"/>
        <end position="358"/>
    </location>
</feature>
<evidence type="ECO:0000313" key="5">
    <source>
        <dbReference type="Proteomes" id="UP000008694"/>
    </source>
</evidence>
<dbReference type="EMBL" id="GL348719">
    <property type="protein sequence ID" value="EFH46617.1"/>
    <property type="molecule type" value="Genomic_DNA"/>
</dbReference>
<name>D7MHC2_ARALL</name>
<feature type="compositionally biased region" description="Polar residues" evidence="2">
    <location>
        <begin position="241"/>
        <end position="255"/>
    </location>
</feature>
<sequence length="358" mass="38424">MGERTNVNNLDHADDECRICLESLQVDNRTRTPVKLRCGHLYHLDCIGSAFNERNKMLCPTCKRVEQGNWRFARSSPSQGFNAPSVQPVMGGLPVPVLRGLMFPSAGRQLGSRVPNQGFNVPFVQPLMNGPAPPVCRGSFLSSAGRQHRRTPSQDFDISVVRPLVEGLPAADPGDPMLTSVERELGRVLPDPHRSTSSPWSNQSRRGPMTSVERQLGRVLPTPPMSTSSARSNVSVSESSLDLTRQQQIARNISRTIAAKEPRKHRTMYGYDIRSSGGEGGSYSSGSGSSSGGESGRYSRGSSGGESGRYSRGSGSSSGGESGSYSRGSGSSSSGEGGSYSAEEEEIVWKGLQQLKGR</sequence>
<dbReference type="HOGENOM" id="CLU_774668_0_0_1"/>
<dbReference type="Pfam" id="PF13639">
    <property type="entry name" value="zf-RING_2"/>
    <property type="match status" value="1"/>
</dbReference>
<evidence type="ECO:0000313" key="4">
    <source>
        <dbReference type="EMBL" id="EFH46617.1"/>
    </source>
</evidence>
<keyword evidence="1" id="KW-0479">Metal-binding</keyword>
<feature type="domain" description="RING-type" evidence="3">
    <location>
        <begin position="17"/>
        <end position="63"/>
    </location>
</feature>
<dbReference type="SUPFAM" id="SSF57850">
    <property type="entry name" value="RING/U-box"/>
    <property type="match status" value="1"/>
</dbReference>
<dbReference type="SMART" id="SM00184">
    <property type="entry name" value="RING"/>
    <property type="match status" value="1"/>
</dbReference>
<feature type="compositionally biased region" description="Low complexity" evidence="2">
    <location>
        <begin position="323"/>
        <end position="334"/>
    </location>
</feature>
<feature type="compositionally biased region" description="Polar residues" evidence="2">
    <location>
        <begin position="195"/>
        <end position="205"/>
    </location>
</feature>
<dbReference type="PANTHER" id="PTHR46798">
    <property type="entry name" value="OS09G0511500 PROTEIN"/>
    <property type="match status" value="1"/>
</dbReference>
<dbReference type="GO" id="GO:0004842">
    <property type="term" value="F:ubiquitin-protein transferase activity"/>
    <property type="evidence" value="ECO:0007669"/>
    <property type="project" value="InterPro"/>
</dbReference>
<dbReference type="AlphaFoldDB" id="D7MHC2"/>
<proteinExistence type="predicted"/>
<keyword evidence="5" id="KW-1185">Reference proteome</keyword>
<feature type="compositionally biased region" description="Gly residues" evidence="2">
    <location>
        <begin position="277"/>
        <end position="295"/>
    </location>
</feature>
<feature type="compositionally biased region" description="Low complexity" evidence="2">
    <location>
        <begin position="226"/>
        <end position="240"/>
    </location>
</feature>